<evidence type="ECO:0000313" key="2">
    <source>
        <dbReference type="EMBL" id="GAH27980.1"/>
    </source>
</evidence>
<evidence type="ECO:0000256" key="1">
    <source>
        <dbReference type="SAM" id="Phobius"/>
    </source>
</evidence>
<keyword evidence="1" id="KW-0812">Transmembrane</keyword>
<accession>X1F613</accession>
<reference evidence="2" key="1">
    <citation type="journal article" date="2014" name="Front. Microbiol.">
        <title>High frequency of phylogenetically diverse reductive dehalogenase-homologous genes in deep subseafloor sedimentary metagenomes.</title>
        <authorList>
            <person name="Kawai M."/>
            <person name="Futagami T."/>
            <person name="Toyoda A."/>
            <person name="Takaki Y."/>
            <person name="Nishi S."/>
            <person name="Hori S."/>
            <person name="Arai W."/>
            <person name="Tsubouchi T."/>
            <person name="Morono Y."/>
            <person name="Uchiyama I."/>
            <person name="Ito T."/>
            <person name="Fujiyama A."/>
            <person name="Inagaki F."/>
            <person name="Takami H."/>
        </authorList>
    </citation>
    <scope>NUCLEOTIDE SEQUENCE</scope>
    <source>
        <strain evidence="2">Expedition CK06-06</strain>
    </source>
</reference>
<organism evidence="2">
    <name type="scientific">marine sediment metagenome</name>
    <dbReference type="NCBI Taxonomy" id="412755"/>
    <lineage>
        <taxon>unclassified sequences</taxon>
        <taxon>metagenomes</taxon>
        <taxon>ecological metagenomes</taxon>
    </lineage>
</organism>
<feature type="non-terminal residue" evidence="2">
    <location>
        <position position="52"/>
    </location>
</feature>
<feature type="transmembrane region" description="Helical" evidence="1">
    <location>
        <begin position="9"/>
        <end position="32"/>
    </location>
</feature>
<comment type="caution">
    <text evidence="2">The sequence shown here is derived from an EMBL/GenBank/DDBJ whole genome shotgun (WGS) entry which is preliminary data.</text>
</comment>
<proteinExistence type="predicted"/>
<name>X1F613_9ZZZZ</name>
<dbReference type="EMBL" id="BART01041671">
    <property type="protein sequence ID" value="GAH27980.1"/>
    <property type="molecule type" value="Genomic_DNA"/>
</dbReference>
<protein>
    <submittedName>
        <fullName evidence="2">Uncharacterized protein</fullName>
    </submittedName>
</protein>
<keyword evidence="1" id="KW-0472">Membrane</keyword>
<gene>
    <name evidence="2" type="ORF">S01H4_66879</name>
</gene>
<dbReference type="AlphaFoldDB" id="X1F613"/>
<keyword evidence="1" id="KW-1133">Transmembrane helix</keyword>
<sequence length="52" mass="5957">MNKKESGKWYLLCVMATLLSFNSGAIYMHYYYTGELLKGLLQGLLGFFICLI</sequence>